<name>A0ABU2C4M0_9BURK</name>
<accession>A0ABU2C4M0</accession>
<gene>
    <name evidence="1" type="ORF">J2X19_000939</name>
</gene>
<evidence type="ECO:0000313" key="2">
    <source>
        <dbReference type="Proteomes" id="UP001180487"/>
    </source>
</evidence>
<evidence type="ECO:0000313" key="1">
    <source>
        <dbReference type="EMBL" id="MDR7376281.1"/>
    </source>
</evidence>
<protein>
    <submittedName>
        <fullName evidence="1">Protoporphyrinogen oxidase</fullName>
    </submittedName>
</protein>
<dbReference type="InterPro" id="IPR036188">
    <property type="entry name" value="FAD/NAD-bd_sf"/>
</dbReference>
<dbReference type="SUPFAM" id="SSF51971">
    <property type="entry name" value="Nucleotide-binding domain"/>
    <property type="match status" value="1"/>
</dbReference>
<organism evidence="1 2">
    <name type="scientific">Rhodoferax ferrireducens</name>
    <dbReference type="NCBI Taxonomy" id="192843"/>
    <lineage>
        <taxon>Bacteria</taxon>
        <taxon>Pseudomonadati</taxon>
        <taxon>Pseudomonadota</taxon>
        <taxon>Betaproteobacteria</taxon>
        <taxon>Burkholderiales</taxon>
        <taxon>Comamonadaceae</taxon>
        <taxon>Rhodoferax</taxon>
    </lineage>
</organism>
<dbReference type="PANTHER" id="PTHR21197:SF0">
    <property type="entry name" value="UDP-GALACTOPYRANOSE MUTASE"/>
    <property type="match status" value="1"/>
</dbReference>
<dbReference type="Gene3D" id="3.50.50.60">
    <property type="entry name" value="FAD/NAD(P)-binding domain"/>
    <property type="match status" value="1"/>
</dbReference>
<dbReference type="PANTHER" id="PTHR21197">
    <property type="entry name" value="UDP-GALACTOPYRANOSE MUTASE"/>
    <property type="match status" value="1"/>
</dbReference>
<proteinExistence type="predicted"/>
<keyword evidence="2" id="KW-1185">Reference proteome</keyword>
<sequence>MKKIKYLILGAGPSGLTLAHSLVDAGCPLDQILVVEKEAVSGGLCRSEMVDGAPLDIGGGHFLDLKRKEVLDFVFRFMPREEWDLYDRVSKIRIRDVEVDHPLEANLWQLPTEVQADYLESIAQAGCIRGEEMPESFAAWINWKLGDRIAQEYMLPYNRKIWSMDPDALGTYWLYKLPNVSFRETLLSCLEGKPMGALPAHGTFLYPKKFGYGEVWRRMGEALGDSLVSNCTVETIDLGTRTVNGRWQAETIVSSIPWTLWPGYCPIPEDVKAAISCLKNAPIDVDYHQETLDSRAHWTYEPDESVPHHRLLLRSNFSTGARGYWTEANASRSTPAQGPRFHNEFAYPINTLGKPEAVEKILTWAKANGVIGLGRWGRWEHMNSDVAVAEALQMANQLKTGS</sequence>
<dbReference type="Pfam" id="PF13450">
    <property type="entry name" value="NAD_binding_8"/>
    <property type="match status" value="1"/>
</dbReference>
<dbReference type="Proteomes" id="UP001180487">
    <property type="component" value="Unassembled WGS sequence"/>
</dbReference>
<dbReference type="EMBL" id="JAVDXT010000001">
    <property type="protein sequence ID" value="MDR7376281.1"/>
    <property type="molecule type" value="Genomic_DNA"/>
</dbReference>
<comment type="caution">
    <text evidence="1">The sequence shown here is derived from an EMBL/GenBank/DDBJ whole genome shotgun (WGS) entry which is preliminary data.</text>
</comment>
<reference evidence="1 2" key="1">
    <citation type="submission" date="2023-07" db="EMBL/GenBank/DDBJ databases">
        <title>Sorghum-associated microbial communities from plants grown in Nebraska, USA.</title>
        <authorList>
            <person name="Schachtman D."/>
        </authorList>
    </citation>
    <scope>NUCLEOTIDE SEQUENCE [LARGE SCALE GENOMIC DNA]</scope>
    <source>
        <strain evidence="1 2">BE313</strain>
    </source>
</reference>
<dbReference type="RefSeq" id="WP_310371119.1">
    <property type="nucleotide sequence ID" value="NZ_JAVDXT010000001.1"/>
</dbReference>